<dbReference type="PANTHER" id="PTHR40279:SF3">
    <property type="entry name" value="4-AMINOBENZOATE SYNTHASE"/>
    <property type="match status" value="1"/>
</dbReference>
<gene>
    <name evidence="2" type="ORF">FB381_2831</name>
</gene>
<dbReference type="EMBL" id="VFOV01000001">
    <property type="protein sequence ID" value="TQL68930.1"/>
    <property type="molecule type" value="Genomic_DNA"/>
</dbReference>
<keyword evidence="1" id="KW-0560">Oxidoreductase</keyword>
<evidence type="ECO:0000313" key="2">
    <source>
        <dbReference type="EMBL" id="TQL68930.1"/>
    </source>
</evidence>
<evidence type="ECO:0000256" key="1">
    <source>
        <dbReference type="ARBA" id="ARBA00023002"/>
    </source>
</evidence>
<dbReference type="Pfam" id="PF14518">
    <property type="entry name" value="Haem_oxygenas_2"/>
    <property type="match status" value="1"/>
</dbReference>
<dbReference type="SUPFAM" id="SSF48613">
    <property type="entry name" value="Heme oxygenase-like"/>
    <property type="match status" value="1"/>
</dbReference>
<accession>A0A543A8V0</accession>
<dbReference type="PANTHER" id="PTHR40279">
    <property type="entry name" value="PQQC-LIKE PROTEIN"/>
    <property type="match status" value="1"/>
</dbReference>
<dbReference type="Proteomes" id="UP000320209">
    <property type="component" value="Unassembled WGS sequence"/>
</dbReference>
<dbReference type="InterPro" id="IPR016084">
    <property type="entry name" value="Haem_Oase-like_multi-hlx"/>
</dbReference>
<sequence length="313" mass="35367">MLPKPRGEMSAAVFAAVQSGATADLATAPEPESEEDAQIALWALYELHYRGFEEVAADLEWDADLLRLRRGLERVFEEQLLGRWDHSAFRDDPELDLTGLIRGYDGPSLARFVRRKADRAQVLEILRHRSIYHLKEADPTTWVIPRLETRAKAALMEIQFDEYGCGDPNRLHHHLFRRGMEAAGLRTEHAAYVDDAPVEILAMNNALSMFGLHRRLRGAAIGHFAAFESTSSAPSRQLAQGLRRLDFPDEMAAYYDEHVEADSVHEQVAVRDLCGSFLDDEPSEGARVLFGAFTCLDLEARYARRMLATWEVS</sequence>
<dbReference type="GO" id="GO:0016491">
    <property type="term" value="F:oxidoreductase activity"/>
    <property type="evidence" value="ECO:0007669"/>
    <property type="project" value="UniProtKB-KW"/>
</dbReference>
<reference evidence="2 3" key="1">
    <citation type="submission" date="2019-06" db="EMBL/GenBank/DDBJ databases">
        <title>Sequencing the genomes of 1000 actinobacteria strains.</title>
        <authorList>
            <person name="Klenk H.-P."/>
        </authorList>
    </citation>
    <scope>NUCLEOTIDE SEQUENCE [LARGE SCALE GENOMIC DNA]</scope>
    <source>
        <strain evidence="2 3">DSM 25218</strain>
    </source>
</reference>
<dbReference type="OrthoDB" id="252872at2"/>
<dbReference type="AlphaFoldDB" id="A0A543A8V0"/>
<keyword evidence="3" id="KW-1185">Reference proteome</keyword>
<proteinExistence type="predicted"/>
<dbReference type="SMART" id="SM01236">
    <property type="entry name" value="Haem_oxygenase_2"/>
    <property type="match status" value="1"/>
</dbReference>
<dbReference type="InterPro" id="IPR039068">
    <property type="entry name" value="PqqC-like"/>
</dbReference>
<organism evidence="2 3">
    <name type="scientific">Nocardioides albertanoniae</name>
    <dbReference type="NCBI Taxonomy" id="1175486"/>
    <lineage>
        <taxon>Bacteria</taxon>
        <taxon>Bacillati</taxon>
        <taxon>Actinomycetota</taxon>
        <taxon>Actinomycetes</taxon>
        <taxon>Propionibacteriales</taxon>
        <taxon>Nocardioidaceae</taxon>
        <taxon>Nocardioides</taxon>
    </lineage>
</organism>
<evidence type="ECO:0000313" key="3">
    <source>
        <dbReference type="Proteomes" id="UP000320209"/>
    </source>
</evidence>
<dbReference type="Gene3D" id="1.20.910.10">
    <property type="entry name" value="Heme oxygenase-like"/>
    <property type="match status" value="1"/>
</dbReference>
<dbReference type="RefSeq" id="WP_141780861.1">
    <property type="nucleotide sequence ID" value="NZ_VFOV01000001.1"/>
</dbReference>
<protein>
    <submittedName>
        <fullName evidence="2">Heme oxygenase-like protein</fullName>
    </submittedName>
</protein>
<comment type="caution">
    <text evidence="2">The sequence shown here is derived from an EMBL/GenBank/DDBJ whole genome shotgun (WGS) entry which is preliminary data.</text>
</comment>
<name>A0A543A8V0_9ACTN</name>